<accession>A0A0A9HP38</accession>
<reference evidence="1" key="2">
    <citation type="journal article" date="2015" name="Data Brief">
        <title>Shoot transcriptome of the giant reed, Arundo donax.</title>
        <authorList>
            <person name="Barrero R.A."/>
            <person name="Guerrero F.D."/>
            <person name="Moolhuijzen P."/>
            <person name="Goolsby J.A."/>
            <person name="Tidwell J."/>
            <person name="Bellgard S.E."/>
            <person name="Bellgard M.I."/>
        </authorList>
    </citation>
    <scope>NUCLEOTIDE SEQUENCE</scope>
    <source>
        <tissue evidence="1">Shoot tissue taken approximately 20 cm above the soil surface</tissue>
    </source>
</reference>
<name>A0A0A9HP38_ARUDO</name>
<reference evidence="1" key="1">
    <citation type="submission" date="2014-09" db="EMBL/GenBank/DDBJ databases">
        <authorList>
            <person name="Magalhaes I.L.F."/>
            <person name="Oliveira U."/>
            <person name="Santos F.R."/>
            <person name="Vidigal T.H.D.A."/>
            <person name="Brescovit A.D."/>
            <person name="Santos A.J."/>
        </authorList>
    </citation>
    <scope>NUCLEOTIDE SEQUENCE</scope>
    <source>
        <tissue evidence="1">Shoot tissue taken approximately 20 cm above the soil surface</tissue>
    </source>
</reference>
<evidence type="ECO:0000313" key="1">
    <source>
        <dbReference type="EMBL" id="JAE36621.1"/>
    </source>
</evidence>
<organism evidence="1">
    <name type="scientific">Arundo donax</name>
    <name type="common">Giant reed</name>
    <name type="synonym">Donax arundinaceus</name>
    <dbReference type="NCBI Taxonomy" id="35708"/>
    <lineage>
        <taxon>Eukaryota</taxon>
        <taxon>Viridiplantae</taxon>
        <taxon>Streptophyta</taxon>
        <taxon>Embryophyta</taxon>
        <taxon>Tracheophyta</taxon>
        <taxon>Spermatophyta</taxon>
        <taxon>Magnoliopsida</taxon>
        <taxon>Liliopsida</taxon>
        <taxon>Poales</taxon>
        <taxon>Poaceae</taxon>
        <taxon>PACMAD clade</taxon>
        <taxon>Arundinoideae</taxon>
        <taxon>Arundineae</taxon>
        <taxon>Arundo</taxon>
    </lineage>
</organism>
<protein>
    <submittedName>
        <fullName evidence="1">Uncharacterized protein</fullName>
    </submittedName>
</protein>
<dbReference type="EMBL" id="GBRH01161275">
    <property type="protein sequence ID" value="JAE36621.1"/>
    <property type="molecule type" value="Transcribed_RNA"/>
</dbReference>
<proteinExistence type="predicted"/>
<dbReference type="AlphaFoldDB" id="A0A0A9HP38"/>
<sequence length="65" mass="7388">MGGKTAITRMLLIKGCFYTTSELNLAYTSPFKFRCSEDFLIAKGNFFVENPTNKNRLLFSNLGKK</sequence>